<keyword evidence="6 7" id="KW-0472">Membrane</keyword>
<evidence type="ECO:0000313" key="9">
    <source>
        <dbReference type="Proteomes" id="UP000676967"/>
    </source>
</evidence>
<protein>
    <submittedName>
        <fullName evidence="8">Chromate transporter</fullName>
    </submittedName>
</protein>
<evidence type="ECO:0000256" key="2">
    <source>
        <dbReference type="ARBA" id="ARBA00005262"/>
    </source>
</evidence>
<dbReference type="InterPro" id="IPR003370">
    <property type="entry name" value="Chromate_transpt"/>
</dbReference>
<reference evidence="8 9" key="1">
    <citation type="submission" date="2020-08" db="EMBL/GenBank/DDBJ databases">
        <title>Whole genome shotgun sequence of Actinoplanes ianthinogenes NBRC 13996.</title>
        <authorList>
            <person name="Komaki H."/>
            <person name="Tamura T."/>
        </authorList>
    </citation>
    <scope>NUCLEOTIDE SEQUENCE [LARGE SCALE GENOMIC DNA]</scope>
    <source>
        <strain evidence="8 9">NBRC 13996</strain>
    </source>
</reference>
<feature type="transmembrane region" description="Helical" evidence="7">
    <location>
        <begin position="84"/>
        <end position="106"/>
    </location>
</feature>
<evidence type="ECO:0000256" key="6">
    <source>
        <dbReference type="ARBA" id="ARBA00023136"/>
    </source>
</evidence>
<evidence type="ECO:0000256" key="1">
    <source>
        <dbReference type="ARBA" id="ARBA00004651"/>
    </source>
</evidence>
<dbReference type="PANTHER" id="PTHR43663">
    <property type="entry name" value="CHROMATE TRANSPORT PROTEIN-RELATED"/>
    <property type="match status" value="1"/>
</dbReference>
<evidence type="ECO:0000256" key="5">
    <source>
        <dbReference type="ARBA" id="ARBA00022989"/>
    </source>
</evidence>
<gene>
    <name evidence="8" type="ORF">Aiant_88620</name>
</gene>
<sequence length="388" mass="39345">MPAVQARADLLTVLLQWGRIGCVGFGGPPAHIALLRKLCVDDRRWLDAREFEDAIAACNLLPGPASTQLAIFCAWRVRGRAGAVVGGAAFILPGLIAILALAALFLGDPPTWVRAAGAGAGAAVAAVALQAGTSLIPAGWQRAPQQSSRPRWLAYLLLGAAGAATLGPWLVLLLIACGFAELAAQRLPAARDGSAPPRQGSALALAGLGGGVLAPLVWTAVKVGALSYGGGFVIIPLMQADAVDRHHWMTAAEFLNAVALGQITPGPVVHTVAVVGYAAAGVAGGLLAAAVAFSPSFAFILLGADRFDQLRANRHVRAFLDGTAPAAIGAILGSAVPLALALTELWQFAVLAGATLLALAFRRGPVLILSTAAVAGVLLVLAGAPLPH</sequence>
<dbReference type="Proteomes" id="UP000676967">
    <property type="component" value="Chromosome"/>
</dbReference>
<name>A0ABN6CSI9_9ACTN</name>
<dbReference type="RefSeq" id="WP_189330517.1">
    <property type="nucleotide sequence ID" value="NZ_AP023356.1"/>
</dbReference>
<dbReference type="EMBL" id="AP023356">
    <property type="protein sequence ID" value="BCJ48205.1"/>
    <property type="molecule type" value="Genomic_DNA"/>
</dbReference>
<feature type="transmembrane region" description="Helical" evidence="7">
    <location>
        <begin position="316"/>
        <end position="339"/>
    </location>
</feature>
<feature type="transmembrane region" description="Helical" evidence="7">
    <location>
        <begin position="118"/>
        <end position="140"/>
    </location>
</feature>
<feature type="transmembrane region" description="Helical" evidence="7">
    <location>
        <begin position="274"/>
        <end position="304"/>
    </location>
</feature>
<feature type="transmembrane region" description="Helical" evidence="7">
    <location>
        <begin position="366"/>
        <end position="386"/>
    </location>
</feature>
<keyword evidence="3" id="KW-1003">Cell membrane</keyword>
<keyword evidence="5 7" id="KW-1133">Transmembrane helix</keyword>
<keyword evidence="9" id="KW-1185">Reference proteome</keyword>
<evidence type="ECO:0000256" key="4">
    <source>
        <dbReference type="ARBA" id="ARBA00022692"/>
    </source>
</evidence>
<dbReference type="NCBIfam" id="TIGR00937">
    <property type="entry name" value="2A51"/>
    <property type="match status" value="1"/>
</dbReference>
<dbReference type="InterPro" id="IPR014047">
    <property type="entry name" value="Chr_Tranpt_l_chain"/>
</dbReference>
<dbReference type="PIRSF" id="PIRSF004810">
    <property type="entry name" value="ChrA"/>
    <property type="match status" value="1"/>
</dbReference>
<evidence type="ECO:0000256" key="7">
    <source>
        <dbReference type="SAM" id="Phobius"/>
    </source>
</evidence>
<feature type="transmembrane region" description="Helical" evidence="7">
    <location>
        <begin position="345"/>
        <end position="361"/>
    </location>
</feature>
<keyword evidence="4 7" id="KW-0812">Transmembrane</keyword>
<comment type="subcellular location">
    <subcellularLocation>
        <location evidence="1">Cell membrane</location>
        <topology evidence="1">Multi-pass membrane protein</topology>
    </subcellularLocation>
</comment>
<evidence type="ECO:0000313" key="8">
    <source>
        <dbReference type="EMBL" id="BCJ48205.1"/>
    </source>
</evidence>
<dbReference type="Pfam" id="PF02417">
    <property type="entry name" value="Chromate_transp"/>
    <property type="match status" value="2"/>
</dbReference>
<organism evidence="8 9">
    <name type="scientific">Actinoplanes ianthinogenes</name>
    <dbReference type="NCBI Taxonomy" id="122358"/>
    <lineage>
        <taxon>Bacteria</taxon>
        <taxon>Bacillati</taxon>
        <taxon>Actinomycetota</taxon>
        <taxon>Actinomycetes</taxon>
        <taxon>Micromonosporales</taxon>
        <taxon>Micromonosporaceae</taxon>
        <taxon>Actinoplanes</taxon>
    </lineage>
</organism>
<proteinExistence type="inferred from homology"/>
<dbReference type="InterPro" id="IPR052518">
    <property type="entry name" value="CHR_Transporter"/>
</dbReference>
<accession>A0ABN6CSI9</accession>
<feature type="transmembrane region" description="Helical" evidence="7">
    <location>
        <begin position="152"/>
        <end position="180"/>
    </location>
</feature>
<comment type="similarity">
    <text evidence="2">Belongs to the chromate ion transporter (CHR) (TC 2.A.51) family.</text>
</comment>
<evidence type="ECO:0000256" key="3">
    <source>
        <dbReference type="ARBA" id="ARBA00022475"/>
    </source>
</evidence>
<dbReference type="PANTHER" id="PTHR43663:SF1">
    <property type="entry name" value="CHROMATE TRANSPORTER"/>
    <property type="match status" value="1"/>
</dbReference>